<dbReference type="InterPro" id="IPR012818">
    <property type="entry name" value="CbiE"/>
</dbReference>
<dbReference type="InterPro" id="IPR035996">
    <property type="entry name" value="4pyrrol_Methylase_sf"/>
</dbReference>
<evidence type="ECO:0000313" key="7">
    <source>
        <dbReference type="EMBL" id="MFD2752507.1"/>
    </source>
</evidence>
<dbReference type="PANTHER" id="PTHR43182">
    <property type="entry name" value="COBALT-PRECORRIN-6B C(15)-METHYLTRANSFERASE (DECARBOXYLATING)"/>
    <property type="match status" value="1"/>
</dbReference>
<dbReference type="Gene3D" id="3.40.1010.10">
    <property type="entry name" value="Cobalt-precorrin-4 Transmethylase, Domain 1"/>
    <property type="match status" value="1"/>
</dbReference>
<dbReference type="Gene3D" id="3.40.50.150">
    <property type="entry name" value="Vaccinia Virus protein VP39"/>
    <property type="match status" value="1"/>
</dbReference>
<dbReference type="Pfam" id="PF00590">
    <property type="entry name" value="TP_methylase"/>
    <property type="match status" value="1"/>
</dbReference>
<sequence>MADPWLTLIGMNEDGLQGLNAAARRALDAAHTVFGAPRHLALAQAGERGRPWPVPFDAAPVLALRGQPVAVLASGDPFWFGAGGSLARLLEPHEWRCHAQTSTFSLVAARLGWRLENTDCLGLHASPMEQVLPRLGRERQLIVLLRDGDAAAALARWLQEEGWGASTLWVMESVGGPQERCRMFTAGQAGDALALQPAQAPVCVALLARGSDGQAGLPATPGRPDSWYAHDGQITKAPARAMTLAALAPRRGQCLWDLGAGSGSVSVEWCLAGGQAVAVEQHAARVDNIRRNAGRFGLQQALHIVHGQALQALQLVQTWPGTHAVPQAIFVGGGFDAVLFEALQACMPPGCRLVVNAVTLETQALLVQLHGRHGGQLLRLELSSVEPLGRLHSWKAARPLVQWVWQR</sequence>
<evidence type="ECO:0000313" key="8">
    <source>
        <dbReference type="Proteomes" id="UP001597463"/>
    </source>
</evidence>
<accession>A0ABW5UFZ1</accession>
<evidence type="ECO:0000256" key="2">
    <source>
        <dbReference type="ARBA" id="ARBA00022573"/>
    </source>
</evidence>
<proteinExistence type="predicted"/>
<dbReference type="InterPro" id="IPR014777">
    <property type="entry name" value="4pyrrole_Mease_sub1"/>
</dbReference>
<dbReference type="InterPro" id="IPR000878">
    <property type="entry name" value="4pyrrol_Mease"/>
</dbReference>
<dbReference type="PANTHER" id="PTHR43182:SF1">
    <property type="entry name" value="COBALT-PRECORRIN-7 C(5)-METHYLTRANSFERASE"/>
    <property type="match status" value="1"/>
</dbReference>
<dbReference type="CDD" id="cd11644">
    <property type="entry name" value="Precorrin-6Y-MT"/>
    <property type="match status" value="1"/>
</dbReference>
<dbReference type="RefSeq" id="WP_066479632.1">
    <property type="nucleotide sequence ID" value="NZ_BCNT01000010.1"/>
</dbReference>
<dbReference type="InterPro" id="IPR050714">
    <property type="entry name" value="Cobalamin_biosynth_MTase"/>
</dbReference>
<dbReference type="NCBIfam" id="TIGR02469">
    <property type="entry name" value="CbiT"/>
    <property type="match status" value="1"/>
</dbReference>
<name>A0ABW5UFZ1_9BURK</name>
<protein>
    <submittedName>
        <fullName evidence="7">Bifunctional cobalt-precorrin-7 (C(5))-methyltransferase/cobalt-precorrin-6B (C(15))-methyltransferase</fullName>
    </submittedName>
</protein>
<comment type="pathway">
    <text evidence="1">Cofactor biosynthesis; adenosylcobalamin biosynthesis.</text>
</comment>
<dbReference type="PIRSF" id="PIRSF036428">
    <property type="entry name" value="CobL"/>
    <property type="match status" value="1"/>
</dbReference>
<dbReference type="EMBL" id="JBHUMV010000001">
    <property type="protein sequence ID" value="MFD2752507.1"/>
    <property type="molecule type" value="Genomic_DNA"/>
</dbReference>
<dbReference type="SUPFAM" id="SSF53790">
    <property type="entry name" value="Tetrapyrrole methylase"/>
    <property type="match status" value="1"/>
</dbReference>
<comment type="caution">
    <text evidence="7">The sequence shown here is derived from an EMBL/GenBank/DDBJ whole genome shotgun (WGS) entry which is preliminary data.</text>
</comment>
<keyword evidence="2" id="KW-0169">Cobalamin biosynthesis</keyword>
<feature type="domain" description="Tetrapyrrole methylase" evidence="6">
    <location>
        <begin position="7"/>
        <end position="187"/>
    </location>
</feature>
<dbReference type="NCBIfam" id="TIGR02467">
    <property type="entry name" value="CbiE"/>
    <property type="match status" value="1"/>
</dbReference>
<evidence type="ECO:0000256" key="3">
    <source>
        <dbReference type="ARBA" id="ARBA00022603"/>
    </source>
</evidence>
<organism evidence="7 8">
    <name type="scientific">Comamonas terrae</name>
    <dbReference type="NCBI Taxonomy" id="673548"/>
    <lineage>
        <taxon>Bacteria</taxon>
        <taxon>Pseudomonadati</taxon>
        <taxon>Pseudomonadota</taxon>
        <taxon>Betaproteobacteria</taxon>
        <taxon>Burkholderiales</taxon>
        <taxon>Comamonadaceae</taxon>
        <taxon>Comamonas</taxon>
    </lineage>
</organism>
<gene>
    <name evidence="7" type="ORF">ACFSW6_00280</name>
</gene>
<dbReference type="Proteomes" id="UP001597463">
    <property type="component" value="Unassembled WGS sequence"/>
</dbReference>
<keyword evidence="8" id="KW-1185">Reference proteome</keyword>
<dbReference type="InterPro" id="IPR014008">
    <property type="entry name" value="Cbl_synth_MTase_CbiT"/>
</dbReference>
<dbReference type="SUPFAM" id="SSF53335">
    <property type="entry name" value="S-adenosyl-L-methionine-dependent methyltransferases"/>
    <property type="match status" value="1"/>
</dbReference>
<reference evidence="8" key="1">
    <citation type="journal article" date="2019" name="Int. J. Syst. Evol. Microbiol.">
        <title>The Global Catalogue of Microorganisms (GCM) 10K type strain sequencing project: providing services to taxonomists for standard genome sequencing and annotation.</title>
        <authorList>
            <consortium name="The Broad Institute Genomics Platform"/>
            <consortium name="The Broad Institute Genome Sequencing Center for Infectious Disease"/>
            <person name="Wu L."/>
            <person name="Ma J."/>
        </authorList>
    </citation>
    <scope>NUCLEOTIDE SEQUENCE [LARGE SCALE GENOMIC DNA]</scope>
    <source>
        <strain evidence="8">TISTR 1906</strain>
    </source>
</reference>
<evidence type="ECO:0000256" key="1">
    <source>
        <dbReference type="ARBA" id="ARBA00004953"/>
    </source>
</evidence>
<keyword evidence="4" id="KW-0808">Transferase</keyword>
<evidence type="ECO:0000256" key="5">
    <source>
        <dbReference type="ARBA" id="ARBA00022691"/>
    </source>
</evidence>
<dbReference type="InterPro" id="IPR006365">
    <property type="entry name" value="Cbl_synth_CobL"/>
</dbReference>
<keyword evidence="5" id="KW-0949">S-adenosyl-L-methionine</keyword>
<keyword evidence="3" id="KW-0489">Methyltransferase</keyword>
<dbReference type="InterPro" id="IPR029063">
    <property type="entry name" value="SAM-dependent_MTases_sf"/>
</dbReference>
<evidence type="ECO:0000259" key="6">
    <source>
        <dbReference type="Pfam" id="PF00590"/>
    </source>
</evidence>
<evidence type="ECO:0000256" key="4">
    <source>
        <dbReference type="ARBA" id="ARBA00022679"/>
    </source>
</evidence>